<evidence type="ECO:0000313" key="1">
    <source>
        <dbReference type="EMBL" id="CAL5971227.1"/>
    </source>
</evidence>
<dbReference type="EMBL" id="CAXDID020000002">
    <property type="protein sequence ID" value="CAL5971227.1"/>
    <property type="molecule type" value="Genomic_DNA"/>
</dbReference>
<reference evidence="1 2" key="1">
    <citation type="submission" date="2024-07" db="EMBL/GenBank/DDBJ databases">
        <authorList>
            <person name="Akdeniz Z."/>
        </authorList>
    </citation>
    <scope>NUCLEOTIDE SEQUENCE [LARGE SCALE GENOMIC DNA]</scope>
</reference>
<keyword evidence="2" id="KW-1185">Reference proteome</keyword>
<sequence>MPDAVSLYVRDSVIHISAITESVQNLSIFNCTLLRFSLVPFKNLISINVKSKVERKILNGYLKQRKQSKRNKNGLQLELQNALVQKQIKNENLKIKENRFQIINGTINNLTKGDQ</sequence>
<comment type="caution">
    <text evidence="1">The sequence shown here is derived from an EMBL/GenBank/DDBJ whole genome shotgun (WGS) entry which is preliminary data.</text>
</comment>
<gene>
    <name evidence="1" type="ORF">HINF_LOCUS1167</name>
</gene>
<protein>
    <submittedName>
        <fullName evidence="1">Hypothetical_protein</fullName>
    </submittedName>
</protein>
<evidence type="ECO:0000313" key="2">
    <source>
        <dbReference type="Proteomes" id="UP001642409"/>
    </source>
</evidence>
<proteinExistence type="predicted"/>
<accession>A0ABP1GKM0</accession>
<dbReference type="Proteomes" id="UP001642409">
    <property type="component" value="Unassembled WGS sequence"/>
</dbReference>
<organism evidence="1 2">
    <name type="scientific">Hexamita inflata</name>
    <dbReference type="NCBI Taxonomy" id="28002"/>
    <lineage>
        <taxon>Eukaryota</taxon>
        <taxon>Metamonada</taxon>
        <taxon>Diplomonadida</taxon>
        <taxon>Hexamitidae</taxon>
        <taxon>Hexamitinae</taxon>
        <taxon>Hexamita</taxon>
    </lineage>
</organism>
<name>A0ABP1GKM0_9EUKA</name>